<dbReference type="SMART" id="SM00256">
    <property type="entry name" value="FBOX"/>
    <property type="match status" value="1"/>
</dbReference>
<evidence type="ECO:0000313" key="4">
    <source>
        <dbReference type="EMBL" id="KAG7568684.1"/>
    </source>
</evidence>
<dbReference type="AlphaFoldDB" id="A0A8T2A9Q6"/>
<evidence type="ECO:0000256" key="2">
    <source>
        <dbReference type="SAM" id="Phobius"/>
    </source>
</evidence>
<dbReference type="Pfam" id="PF00646">
    <property type="entry name" value="F-box"/>
    <property type="match status" value="1"/>
</dbReference>
<evidence type="ECO:0000313" key="5">
    <source>
        <dbReference type="Proteomes" id="UP000694240"/>
    </source>
</evidence>
<dbReference type="InterPro" id="IPR001810">
    <property type="entry name" value="F-box_dom"/>
</dbReference>
<keyword evidence="5" id="KW-1185">Reference proteome</keyword>
<evidence type="ECO:0000259" key="3">
    <source>
        <dbReference type="SMART" id="SM00256"/>
    </source>
</evidence>
<keyword evidence="2" id="KW-0472">Membrane</keyword>
<keyword evidence="2" id="KW-0812">Transmembrane</keyword>
<feature type="domain" description="F-box" evidence="3">
    <location>
        <begin position="31"/>
        <end position="71"/>
    </location>
</feature>
<dbReference type="EMBL" id="JAEFBK010000009">
    <property type="protein sequence ID" value="KAG7568684.1"/>
    <property type="molecule type" value="Genomic_DNA"/>
</dbReference>
<feature type="compositionally biased region" description="Basic and acidic residues" evidence="1">
    <location>
        <begin position="8"/>
        <end position="17"/>
    </location>
</feature>
<dbReference type="PANTHER" id="PTHR31111:SF113">
    <property type="entry name" value="F-BOX ASSOCIATED UBIQUITINATION EFFECTOR FAMILY PROTEIN"/>
    <property type="match status" value="1"/>
</dbReference>
<feature type="region of interest" description="Disordered" evidence="1">
    <location>
        <begin position="1"/>
        <end position="21"/>
    </location>
</feature>
<dbReference type="PANTHER" id="PTHR31111">
    <property type="entry name" value="BNAA05G37150D PROTEIN-RELATED"/>
    <property type="match status" value="1"/>
</dbReference>
<reference evidence="4 5" key="1">
    <citation type="submission" date="2020-12" db="EMBL/GenBank/DDBJ databases">
        <title>Concerted genomic and epigenomic changes stabilize Arabidopsis allopolyploids.</title>
        <authorList>
            <person name="Chen Z."/>
        </authorList>
    </citation>
    <scope>NUCLEOTIDE SEQUENCE [LARGE SCALE GENOMIC DNA]</scope>
    <source>
        <strain evidence="4">Allo738</strain>
        <tissue evidence="4">Leaf</tissue>
    </source>
</reference>
<keyword evidence="2" id="KW-1133">Transmembrane helix</keyword>
<accession>A0A8T2A9Q6</accession>
<gene>
    <name evidence="4" type="ORF">ISN45_Aa04g014840</name>
</gene>
<organism evidence="4 5">
    <name type="scientific">Arabidopsis thaliana x Arabidopsis arenosa</name>
    <dbReference type="NCBI Taxonomy" id="1240361"/>
    <lineage>
        <taxon>Eukaryota</taxon>
        <taxon>Viridiplantae</taxon>
        <taxon>Streptophyta</taxon>
        <taxon>Embryophyta</taxon>
        <taxon>Tracheophyta</taxon>
        <taxon>Spermatophyta</taxon>
        <taxon>Magnoliopsida</taxon>
        <taxon>eudicotyledons</taxon>
        <taxon>Gunneridae</taxon>
        <taxon>Pentapetalae</taxon>
        <taxon>rosids</taxon>
        <taxon>malvids</taxon>
        <taxon>Brassicales</taxon>
        <taxon>Brassicaceae</taxon>
        <taxon>Camelineae</taxon>
        <taxon>Arabidopsis</taxon>
    </lineage>
</organism>
<dbReference type="NCBIfam" id="TIGR01640">
    <property type="entry name" value="F_box_assoc_1"/>
    <property type="match status" value="1"/>
</dbReference>
<comment type="caution">
    <text evidence="4">The sequence shown here is derived from an EMBL/GenBank/DDBJ whole genome shotgun (WGS) entry which is preliminary data.</text>
</comment>
<evidence type="ECO:0000256" key="1">
    <source>
        <dbReference type="SAM" id="MobiDB-lite"/>
    </source>
</evidence>
<sequence length="398" mass="45465">MKSRRRRNVSENHHEEESPTSVNERVCSLPISIDLIIEILSRLPAKTIAKCRCVSKLWATILRLPDFTELFLTKSSARPQLLFACQKRSELFFFSTPQPQNPDQNSSPVAVSYHMKFPFNFSFERFSPINGLLCLRHECILKGRKKPVWGSVICNPSTGQSLPLPRMKTRRSFGGKSFFGYDPIQKLFKVLSMTLPYGIYNGNCEEYQVLTLGTGKLSWRLIECCRPHFPVYNEVCINGVLYYLACVNGFLEVVVYFDFGSEKFRFMKVMENFSGAVRPGNVNTTLINYNGKLGLLMSGGPGCDNRISGSIELWVLEDPEKHEWSKHIYVLPPLWRNVVGEAELDFVGMIGTNEIVLSQRCLYMNVHTFSTTISRETLSLKLKSKEWNCLSVVDFTPF</sequence>
<dbReference type="InterPro" id="IPR013187">
    <property type="entry name" value="F-box-assoc_dom_typ3"/>
</dbReference>
<dbReference type="InterPro" id="IPR017451">
    <property type="entry name" value="F-box-assoc_interact_dom"/>
</dbReference>
<protein>
    <submittedName>
        <fullName evidence="4">F-box domain</fullName>
    </submittedName>
</protein>
<feature type="transmembrane region" description="Helical" evidence="2">
    <location>
        <begin position="240"/>
        <end position="259"/>
    </location>
</feature>
<dbReference type="Pfam" id="PF08268">
    <property type="entry name" value="FBA_3"/>
    <property type="match status" value="1"/>
</dbReference>
<dbReference type="Proteomes" id="UP000694240">
    <property type="component" value="Chromosome 9"/>
</dbReference>
<proteinExistence type="predicted"/>
<name>A0A8T2A9Q6_9BRAS</name>